<dbReference type="AlphaFoldDB" id="A0A7W7C789"/>
<comment type="caution">
    <text evidence="2">The sequence shown here is derived from an EMBL/GenBank/DDBJ whole genome shotgun (WGS) entry which is preliminary data.</text>
</comment>
<sequence>MTPGEEAESALKELHASLDERRRPEDVAELVLQALGGKLTAAESALLGVAAAKGRGNGYFSSMPEDFARPVGGTAQLACAAKVFGLPEPPAVNPDDPQALRAVANSLGETVGWHTDHADFLAHRLDRQERQRAGMEITGRQYNRRWRALHRLAAKAKQLEHEQFKRRLVMLGRSGFAGQLDFARFRADEDAACFIAYYTARRNLRREFSLAGRANPFDQIADALLARCERGAATDWAMIALVLPSQEVLYRLDDAQRGELLGRWSAVMHQAATLLGQMWRTGGFDRVRMVVRRGNDSSTWNLLAQGYNAARAAWLSCLAATGTERLLEVACPGKAMRLMAADLVQWHAAGTELSPDTAVWAGLPLPWDVLDGHVECGRAKVEEVCARVGLDPRLSGWTAPRPDEGVAEFTPTPELVHGVSIADPAWAQVLRRSGFFSGRPIGRSSGATE</sequence>
<feature type="region of interest" description="Disordered" evidence="1">
    <location>
        <begin position="1"/>
        <end position="23"/>
    </location>
</feature>
<accession>A0A7W7C789</accession>
<keyword evidence="3" id="KW-1185">Reference proteome</keyword>
<evidence type="ECO:0000313" key="2">
    <source>
        <dbReference type="EMBL" id="MBB4675808.1"/>
    </source>
</evidence>
<evidence type="ECO:0000256" key="1">
    <source>
        <dbReference type="SAM" id="MobiDB-lite"/>
    </source>
</evidence>
<dbReference type="EMBL" id="JACHMH010000001">
    <property type="protein sequence ID" value="MBB4675808.1"/>
    <property type="molecule type" value="Genomic_DNA"/>
</dbReference>
<name>A0A7W7C789_9PSEU</name>
<reference evidence="2 3" key="1">
    <citation type="submission" date="2020-08" db="EMBL/GenBank/DDBJ databases">
        <title>Sequencing the genomes of 1000 actinobacteria strains.</title>
        <authorList>
            <person name="Klenk H.-P."/>
        </authorList>
    </citation>
    <scope>NUCLEOTIDE SEQUENCE [LARGE SCALE GENOMIC DNA]</scope>
    <source>
        <strain evidence="2 3">DSM 44230</strain>
    </source>
</reference>
<proteinExistence type="predicted"/>
<dbReference type="Proteomes" id="UP000533598">
    <property type="component" value="Unassembled WGS sequence"/>
</dbReference>
<evidence type="ECO:0000313" key="3">
    <source>
        <dbReference type="Proteomes" id="UP000533598"/>
    </source>
</evidence>
<feature type="compositionally biased region" description="Basic and acidic residues" evidence="1">
    <location>
        <begin position="9"/>
        <end position="23"/>
    </location>
</feature>
<dbReference type="RefSeq" id="WP_185001720.1">
    <property type="nucleotide sequence ID" value="NZ_BAAAUI010000022.1"/>
</dbReference>
<protein>
    <submittedName>
        <fullName evidence="2">Uncharacterized protein</fullName>
    </submittedName>
</protein>
<gene>
    <name evidence="2" type="ORF">HNR67_001926</name>
</gene>
<organism evidence="2 3">
    <name type="scientific">Crossiella cryophila</name>
    <dbReference type="NCBI Taxonomy" id="43355"/>
    <lineage>
        <taxon>Bacteria</taxon>
        <taxon>Bacillati</taxon>
        <taxon>Actinomycetota</taxon>
        <taxon>Actinomycetes</taxon>
        <taxon>Pseudonocardiales</taxon>
        <taxon>Pseudonocardiaceae</taxon>
        <taxon>Crossiella</taxon>
    </lineage>
</organism>